<feature type="domain" description="Tail sheath protein subtilisin-like" evidence="3">
    <location>
        <begin position="107"/>
        <end position="266"/>
    </location>
</feature>
<feature type="domain" description="Tail sheath protein Gp18-like" evidence="5">
    <location>
        <begin position="22"/>
        <end position="89"/>
    </location>
</feature>
<feature type="domain" description="Tail sheath protein C-terminal" evidence="4">
    <location>
        <begin position="268"/>
        <end position="369"/>
    </location>
</feature>
<evidence type="ECO:0000256" key="1">
    <source>
        <dbReference type="ARBA" id="ARBA00008005"/>
    </source>
</evidence>
<evidence type="ECO:0000259" key="3">
    <source>
        <dbReference type="Pfam" id="PF04984"/>
    </source>
</evidence>
<keyword evidence="7" id="KW-1185">Reference proteome</keyword>
<accession>A0A7X4GD30</accession>
<dbReference type="InterPro" id="IPR052042">
    <property type="entry name" value="Tail_sheath_structural"/>
</dbReference>
<dbReference type="PANTHER" id="PTHR35861">
    <property type="match status" value="1"/>
</dbReference>
<name>A0A7X4GD30_9SPHN</name>
<dbReference type="EMBL" id="WVTD01000001">
    <property type="protein sequence ID" value="MYL96423.1"/>
    <property type="molecule type" value="Genomic_DNA"/>
</dbReference>
<dbReference type="RefSeq" id="WP_160984149.1">
    <property type="nucleotide sequence ID" value="NZ_WVTD01000001.1"/>
</dbReference>
<evidence type="ECO:0000313" key="7">
    <source>
        <dbReference type="Proteomes" id="UP000465810"/>
    </source>
</evidence>
<evidence type="ECO:0000313" key="6">
    <source>
        <dbReference type="EMBL" id="MYL96423.1"/>
    </source>
</evidence>
<protein>
    <submittedName>
        <fullName evidence="6">Phage tail protein</fullName>
    </submittedName>
</protein>
<evidence type="ECO:0000256" key="2">
    <source>
        <dbReference type="SAM" id="SignalP"/>
    </source>
</evidence>
<sequence length="382" mass="40250">MHGIKTNVLLTGTRTIASLASGVIGLIATASASAGAATLALDAAFPLNKPVLITDVRKAIGQAGTGGTLLPSLEAIYDQVSPIVIVVRVAEAEGEDQDEAVIGSAGAYSGIYALLAAEAQTGYRPRVIGAPGLDSQAVTTALASVAMKLRARVYARGIGATITEVKAYRQNFSARELSIIWPNWSNAFAGDAVARALGLRAAIDETHGWHKSLSNVPVHGVTGISENLFFDIQDETTDVASLNDSDIVTLIRSPSGGFVYWGNRTCSDEPLFAFEPAVRTSQVLQDEIAKGLVWAVDKPLTMALIKDILETINARFRSLVVQGRLIGGRAWFDPALNSAADLAAGKLVIDYDFTPAAPLEGLTLNQRITDKYYADLAAALAA</sequence>
<feature type="chain" id="PRO_5030696255" evidence="2">
    <location>
        <begin position="37"/>
        <end position="382"/>
    </location>
</feature>
<evidence type="ECO:0000259" key="4">
    <source>
        <dbReference type="Pfam" id="PF17482"/>
    </source>
</evidence>
<reference evidence="6 7" key="1">
    <citation type="submission" date="2019-12" db="EMBL/GenBank/DDBJ databases">
        <authorList>
            <person name="Feng G."/>
            <person name="Zhu H."/>
        </authorList>
    </citation>
    <scope>NUCLEOTIDE SEQUENCE [LARGE SCALE GENOMIC DNA]</scope>
    <source>
        <strain evidence="6 7">FGD1</strain>
    </source>
</reference>
<gene>
    <name evidence="6" type="ORF">GR702_01365</name>
</gene>
<proteinExistence type="inferred from homology"/>
<dbReference type="Proteomes" id="UP000465810">
    <property type="component" value="Unassembled WGS sequence"/>
</dbReference>
<feature type="signal peptide" evidence="2">
    <location>
        <begin position="1"/>
        <end position="36"/>
    </location>
</feature>
<dbReference type="InterPro" id="IPR020287">
    <property type="entry name" value="Tail_sheath_C"/>
</dbReference>
<dbReference type="Pfam" id="PF22671">
    <property type="entry name" value="Gp18_domIII_N"/>
    <property type="match status" value="1"/>
</dbReference>
<dbReference type="PANTHER" id="PTHR35861:SF1">
    <property type="entry name" value="PHAGE TAIL SHEATH PROTEIN"/>
    <property type="match status" value="1"/>
</dbReference>
<organism evidence="6 7">
    <name type="scientific">Novosphingobium silvae</name>
    <dbReference type="NCBI Taxonomy" id="2692619"/>
    <lineage>
        <taxon>Bacteria</taxon>
        <taxon>Pseudomonadati</taxon>
        <taxon>Pseudomonadota</taxon>
        <taxon>Alphaproteobacteria</taxon>
        <taxon>Sphingomonadales</taxon>
        <taxon>Sphingomonadaceae</taxon>
        <taxon>Novosphingobium</taxon>
    </lineage>
</organism>
<comment type="caution">
    <text evidence="6">The sequence shown here is derived from an EMBL/GenBank/DDBJ whole genome shotgun (WGS) entry which is preliminary data.</text>
</comment>
<dbReference type="AlphaFoldDB" id="A0A7X4GD30"/>
<comment type="similarity">
    <text evidence="1">Belongs to the myoviridae tail sheath protein family.</text>
</comment>
<keyword evidence="2" id="KW-0732">Signal</keyword>
<dbReference type="InterPro" id="IPR054564">
    <property type="entry name" value="Gp18_domIII_N"/>
</dbReference>
<dbReference type="Pfam" id="PF04984">
    <property type="entry name" value="Phage_sheath_1"/>
    <property type="match status" value="1"/>
</dbReference>
<dbReference type="Pfam" id="PF17482">
    <property type="entry name" value="Phage_sheath_1C"/>
    <property type="match status" value="1"/>
</dbReference>
<evidence type="ECO:0000259" key="5">
    <source>
        <dbReference type="Pfam" id="PF22671"/>
    </source>
</evidence>
<dbReference type="InterPro" id="IPR035089">
    <property type="entry name" value="Phage_sheath_subtilisin"/>
</dbReference>